<dbReference type="NCBIfam" id="TIGR02215">
    <property type="entry name" value="phage_chp_gp8"/>
    <property type="match status" value="1"/>
</dbReference>
<comment type="caution">
    <text evidence="1">The sequence shown here is derived from an EMBL/GenBank/DDBJ whole genome shotgun (WGS) entry which is preliminary data.</text>
</comment>
<dbReference type="InterPro" id="IPR011738">
    <property type="entry name" value="Phage_CHP"/>
</dbReference>
<name>A0ABV2CZK8_9SPHN</name>
<dbReference type="Proteomes" id="UP001548713">
    <property type="component" value="Unassembled WGS sequence"/>
</dbReference>
<dbReference type="EMBL" id="JBEWLY010000010">
    <property type="protein sequence ID" value="MET1755032.1"/>
    <property type="molecule type" value="Genomic_DNA"/>
</dbReference>
<dbReference type="Gene3D" id="1.10.3230.30">
    <property type="entry name" value="Phage gp6-like head-tail connector protein"/>
    <property type="match status" value="1"/>
</dbReference>
<keyword evidence="2" id="KW-1185">Reference proteome</keyword>
<gene>
    <name evidence="1" type="ORF">ABVV53_06100</name>
</gene>
<evidence type="ECO:0000313" key="1">
    <source>
        <dbReference type="EMBL" id="MET1755032.1"/>
    </source>
</evidence>
<accession>A0ABV2CZK8</accession>
<protein>
    <submittedName>
        <fullName evidence="1">Phage head-tail connector protein</fullName>
    </submittedName>
</protein>
<organism evidence="1 2">
    <name type="scientific">Novosphingobium kalidii</name>
    <dbReference type="NCBI Taxonomy" id="3230299"/>
    <lineage>
        <taxon>Bacteria</taxon>
        <taxon>Pseudomonadati</taxon>
        <taxon>Pseudomonadota</taxon>
        <taxon>Alphaproteobacteria</taxon>
        <taxon>Sphingomonadales</taxon>
        <taxon>Sphingomonadaceae</taxon>
        <taxon>Novosphingobium</taxon>
    </lineage>
</organism>
<reference evidence="1 2" key="1">
    <citation type="submission" date="2024-07" db="EMBL/GenBank/DDBJ databases">
        <title>Novosphingobium kalidii RD2P27.</title>
        <authorList>
            <person name="Sun J.-Q."/>
        </authorList>
    </citation>
    <scope>NUCLEOTIDE SEQUENCE [LARGE SCALE GENOMIC DNA]</scope>
    <source>
        <strain evidence="1 2">RD2P27</strain>
    </source>
</reference>
<dbReference type="CDD" id="cd08054">
    <property type="entry name" value="gp6"/>
    <property type="match status" value="1"/>
</dbReference>
<evidence type="ECO:0000313" key="2">
    <source>
        <dbReference type="Proteomes" id="UP001548713"/>
    </source>
</evidence>
<sequence>MNRVILTPATLPSSALAELKQWLGITFAADDAPLQRLLSAALEACEGFTGTMPLEQICEQVLDSRGCWQALATRPVQAMLAVERVAEDGTRVTLAPDDYDVELHAGGTGYVRVLSPKCPGRIAVRFTAGLATEWDLLPESLRHGIVRLAAHQHRERESAGASSLPPASVAALWRPWRRVRLA</sequence>
<proteinExistence type="predicted"/>
<dbReference type="RefSeq" id="WP_353983512.1">
    <property type="nucleotide sequence ID" value="NZ_JBEWLY010000010.1"/>
</dbReference>